<gene>
    <name evidence="10" type="ORF">S06H3_36342</name>
</gene>
<feature type="non-terminal residue" evidence="10">
    <location>
        <position position="229"/>
    </location>
</feature>
<evidence type="ECO:0000259" key="9">
    <source>
        <dbReference type="Pfam" id="PF02729"/>
    </source>
</evidence>
<evidence type="ECO:0000256" key="6">
    <source>
        <dbReference type="ARBA" id="ARBA00043884"/>
    </source>
</evidence>
<dbReference type="PANTHER" id="PTHR45753">
    <property type="entry name" value="ORNITHINE CARBAMOYLTRANSFERASE, MITOCHONDRIAL"/>
    <property type="match status" value="1"/>
</dbReference>
<dbReference type="GO" id="GO:0044205">
    <property type="term" value="P:'de novo' UMP biosynthetic process"/>
    <property type="evidence" value="ECO:0007669"/>
    <property type="project" value="UniProtKB-UniPathway"/>
</dbReference>
<protein>
    <recommendedName>
        <fullName evidence="3">aspartate carbamoyltransferase</fullName>
        <ecNumber evidence="3">2.1.3.2</ecNumber>
    </recommendedName>
</protein>
<comment type="function">
    <text evidence="6">Catalyzes the condensation of carbamoyl phosphate and aspartate to form carbamoyl aspartate and inorganic phosphate, the committed step in the de novo pyrimidine nucleotide biosynthesis pathway.</text>
</comment>
<dbReference type="GO" id="GO:0006520">
    <property type="term" value="P:amino acid metabolic process"/>
    <property type="evidence" value="ECO:0007669"/>
    <property type="project" value="InterPro"/>
</dbReference>
<comment type="similarity">
    <text evidence="2">Belongs to the aspartate/ornithine carbamoyltransferase superfamily. ATCase family.</text>
</comment>
<dbReference type="Pfam" id="PF00185">
    <property type="entry name" value="OTCace"/>
    <property type="match status" value="1"/>
</dbReference>
<keyword evidence="5" id="KW-0665">Pyrimidine biosynthesis</keyword>
<evidence type="ECO:0000256" key="1">
    <source>
        <dbReference type="ARBA" id="ARBA00004852"/>
    </source>
</evidence>
<evidence type="ECO:0000256" key="3">
    <source>
        <dbReference type="ARBA" id="ARBA00013008"/>
    </source>
</evidence>
<dbReference type="SUPFAM" id="SSF53671">
    <property type="entry name" value="Aspartate/ornithine carbamoyltransferase"/>
    <property type="match status" value="1"/>
</dbReference>
<evidence type="ECO:0000256" key="7">
    <source>
        <dbReference type="ARBA" id="ARBA00048859"/>
    </source>
</evidence>
<evidence type="ECO:0000256" key="5">
    <source>
        <dbReference type="ARBA" id="ARBA00022975"/>
    </source>
</evidence>
<accession>X1NTE6</accession>
<dbReference type="EMBL" id="BARV01022004">
    <property type="protein sequence ID" value="GAI30050.1"/>
    <property type="molecule type" value="Genomic_DNA"/>
</dbReference>
<evidence type="ECO:0000256" key="4">
    <source>
        <dbReference type="ARBA" id="ARBA00022679"/>
    </source>
</evidence>
<name>X1NTE6_9ZZZZ</name>
<evidence type="ECO:0000313" key="10">
    <source>
        <dbReference type="EMBL" id="GAI30050.1"/>
    </source>
</evidence>
<dbReference type="NCBIfam" id="TIGR00670">
    <property type="entry name" value="asp_carb_tr"/>
    <property type="match status" value="1"/>
</dbReference>
<feature type="domain" description="Aspartate/ornithine carbamoyltransferase carbamoyl-P binding" evidence="9">
    <location>
        <begin position="5"/>
        <end position="146"/>
    </location>
</feature>
<dbReference type="InterPro" id="IPR002082">
    <property type="entry name" value="Asp_carbamoyltransf"/>
</dbReference>
<dbReference type="Gene3D" id="3.40.50.1370">
    <property type="entry name" value="Aspartate/ornithine carbamoyltransferase"/>
    <property type="match status" value="2"/>
</dbReference>
<dbReference type="InterPro" id="IPR036901">
    <property type="entry name" value="Asp/Orn_carbamoylTrfase_sf"/>
</dbReference>
<dbReference type="AlphaFoldDB" id="X1NTE6"/>
<dbReference type="PROSITE" id="PS00097">
    <property type="entry name" value="CARBAMOYLTRANSFERASE"/>
    <property type="match status" value="1"/>
</dbReference>
<sequence>MLKGKDIINTAQFSPQELGLIMDTAANFEEQVKDGKIIRNMEGQVVAALFFEPSTRTRLSFETAANRLGARVITVASAASSSAVKGESLADTIRTVDGYVDVIIMRHPMKGSAQIAADNAKHPFINAGDGSGQHPTQALLDMYTIRKEKGALRGHTVTFVGDLKNGRTVHSLGYFMALYGNKMIFVSPKSLKMPEEITADLRSRGAEIEETEDLKKALSVSDIVYVTRI</sequence>
<feature type="domain" description="Aspartate/ornithine carbamoyltransferase Asp/Orn-binding" evidence="8">
    <location>
        <begin position="154"/>
        <end position="228"/>
    </location>
</feature>
<keyword evidence="4" id="KW-0808">Transferase</keyword>
<comment type="pathway">
    <text evidence="1">Pyrimidine metabolism; UMP biosynthesis via de novo pathway; (S)-dihydroorotate from bicarbonate: step 2/3.</text>
</comment>
<dbReference type="GO" id="GO:0016597">
    <property type="term" value="F:amino acid binding"/>
    <property type="evidence" value="ECO:0007669"/>
    <property type="project" value="InterPro"/>
</dbReference>
<dbReference type="EC" id="2.1.3.2" evidence="3"/>
<dbReference type="InterPro" id="IPR006132">
    <property type="entry name" value="Asp/Orn_carbamoyltranf_P-bd"/>
</dbReference>
<organism evidence="10">
    <name type="scientific">marine sediment metagenome</name>
    <dbReference type="NCBI Taxonomy" id="412755"/>
    <lineage>
        <taxon>unclassified sequences</taxon>
        <taxon>metagenomes</taxon>
        <taxon>ecological metagenomes</taxon>
    </lineage>
</organism>
<dbReference type="UniPathway" id="UPA00070">
    <property type="reaction ID" value="UER00116"/>
</dbReference>
<dbReference type="PANTHER" id="PTHR45753:SF6">
    <property type="entry name" value="ASPARTATE CARBAMOYLTRANSFERASE"/>
    <property type="match status" value="1"/>
</dbReference>
<dbReference type="GO" id="GO:0004070">
    <property type="term" value="F:aspartate carbamoyltransferase activity"/>
    <property type="evidence" value="ECO:0007669"/>
    <property type="project" value="UniProtKB-EC"/>
</dbReference>
<dbReference type="InterPro" id="IPR006130">
    <property type="entry name" value="Asp/Orn_carbamoylTrfase"/>
</dbReference>
<proteinExistence type="inferred from homology"/>
<dbReference type="PRINTS" id="PR00101">
    <property type="entry name" value="ATCASE"/>
</dbReference>
<evidence type="ECO:0000256" key="2">
    <source>
        <dbReference type="ARBA" id="ARBA00008896"/>
    </source>
</evidence>
<dbReference type="Pfam" id="PF02729">
    <property type="entry name" value="OTCace_N"/>
    <property type="match status" value="1"/>
</dbReference>
<evidence type="ECO:0000259" key="8">
    <source>
        <dbReference type="Pfam" id="PF00185"/>
    </source>
</evidence>
<reference evidence="10" key="1">
    <citation type="journal article" date="2014" name="Front. Microbiol.">
        <title>High frequency of phylogenetically diverse reductive dehalogenase-homologous genes in deep subseafloor sedimentary metagenomes.</title>
        <authorList>
            <person name="Kawai M."/>
            <person name="Futagami T."/>
            <person name="Toyoda A."/>
            <person name="Takaki Y."/>
            <person name="Nishi S."/>
            <person name="Hori S."/>
            <person name="Arai W."/>
            <person name="Tsubouchi T."/>
            <person name="Morono Y."/>
            <person name="Uchiyama I."/>
            <person name="Ito T."/>
            <person name="Fujiyama A."/>
            <person name="Inagaki F."/>
            <person name="Takami H."/>
        </authorList>
    </citation>
    <scope>NUCLEOTIDE SEQUENCE</scope>
    <source>
        <strain evidence="10">Expedition CK06-06</strain>
    </source>
</reference>
<dbReference type="PRINTS" id="PR00100">
    <property type="entry name" value="AOTCASE"/>
</dbReference>
<comment type="caution">
    <text evidence="10">The sequence shown here is derived from an EMBL/GenBank/DDBJ whole genome shotgun (WGS) entry which is preliminary data.</text>
</comment>
<comment type="catalytic activity">
    <reaction evidence="7">
        <text>carbamoyl phosphate + L-aspartate = N-carbamoyl-L-aspartate + phosphate + H(+)</text>
        <dbReference type="Rhea" id="RHEA:20013"/>
        <dbReference type="ChEBI" id="CHEBI:15378"/>
        <dbReference type="ChEBI" id="CHEBI:29991"/>
        <dbReference type="ChEBI" id="CHEBI:32814"/>
        <dbReference type="ChEBI" id="CHEBI:43474"/>
        <dbReference type="ChEBI" id="CHEBI:58228"/>
        <dbReference type="EC" id="2.1.3.2"/>
    </reaction>
</comment>
<dbReference type="GO" id="GO:0006207">
    <property type="term" value="P:'de novo' pyrimidine nucleobase biosynthetic process"/>
    <property type="evidence" value="ECO:0007669"/>
    <property type="project" value="InterPro"/>
</dbReference>
<dbReference type="InterPro" id="IPR006131">
    <property type="entry name" value="Asp_carbamoyltransf_Asp/Orn-bd"/>
</dbReference>